<organism evidence="1 2">
    <name type="scientific">Halomonas marinisediminis</name>
    <dbReference type="NCBI Taxonomy" id="2546095"/>
    <lineage>
        <taxon>Bacteria</taxon>
        <taxon>Pseudomonadati</taxon>
        <taxon>Pseudomonadota</taxon>
        <taxon>Gammaproteobacteria</taxon>
        <taxon>Oceanospirillales</taxon>
        <taxon>Halomonadaceae</taxon>
        <taxon>Halomonas</taxon>
    </lineage>
</organism>
<feature type="non-terminal residue" evidence="1">
    <location>
        <position position="39"/>
    </location>
</feature>
<evidence type="ECO:0000313" key="1">
    <source>
        <dbReference type="EMBL" id="TDA80607.1"/>
    </source>
</evidence>
<comment type="caution">
    <text evidence="1">The sequence shown here is derived from an EMBL/GenBank/DDBJ whole genome shotgun (WGS) entry which is preliminary data.</text>
</comment>
<dbReference type="Proteomes" id="UP000294823">
    <property type="component" value="Unassembled WGS sequence"/>
</dbReference>
<reference evidence="1 2" key="1">
    <citation type="submission" date="2019-03" db="EMBL/GenBank/DDBJ databases">
        <title>Halomonas marinisediminis sp. nov., a moderately halophilic bacterium isolated from the Bohai Gulf.</title>
        <authorList>
            <person name="Ji X."/>
        </authorList>
    </citation>
    <scope>NUCLEOTIDE SEQUENCE [LARGE SCALE GENOMIC DNA]</scope>
    <source>
        <strain evidence="1 2">204</strain>
    </source>
</reference>
<protein>
    <submittedName>
        <fullName evidence="1">6-phospho-3-hexuloisomerase</fullName>
    </submittedName>
</protein>
<evidence type="ECO:0000313" key="2">
    <source>
        <dbReference type="Proteomes" id="UP000294823"/>
    </source>
</evidence>
<keyword evidence="2" id="KW-1185">Reference proteome</keyword>
<proteinExistence type="predicted"/>
<sequence>MTLALDGLADRLLDELRPGLSAEVLAPVATVSQALAGAK</sequence>
<accession>A0ABY2D1W6</accession>
<gene>
    <name evidence="1" type="ORF">E0702_17760</name>
</gene>
<name>A0ABY2D1W6_9GAMM</name>
<dbReference type="EMBL" id="SLTR01000549">
    <property type="protein sequence ID" value="TDA80607.1"/>
    <property type="molecule type" value="Genomic_DNA"/>
</dbReference>